<evidence type="ECO:0000313" key="1">
    <source>
        <dbReference type="EMBL" id="UZP74580.1"/>
    </source>
</evidence>
<protein>
    <recommendedName>
        <fullName evidence="3">EthD domain-containing protein</fullName>
    </recommendedName>
</protein>
<dbReference type="SUPFAM" id="SSF54909">
    <property type="entry name" value="Dimeric alpha+beta barrel"/>
    <property type="match status" value="1"/>
</dbReference>
<gene>
    <name evidence="1" type="ORF">E0F26_07435</name>
</gene>
<dbReference type="EMBL" id="CP036501">
    <property type="protein sequence ID" value="UZP74580.1"/>
    <property type="molecule type" value="Genomic_DNA"/>
</dbReference>
<keyword evidence="2" id="KW-1185">Reference proteome</keyword>
<dbReference type="Gene3D" id="3.30.70.100">
    <property type="match status" value="1"/>
</dbReference>
<proteinExistence type="predicted"/>
<evidence type="ECO:0008006" key="3">
    <source>
        <dbReference type="Google" id="ProtNLM"/>
    </source>
</evidence>
<accession>A0ABY6Q6F2</accession>
<dbReference type="InterPro" id="IPR011008">
    <property type="entry name" value="Dimeric_a/b-barrel"/>
</dbReference>
<sequence length="228" mass="25138">MASMDSTPSIDCHRLIVLFFEAIPGVNQIKAAVDKLPRPAAVHLAQCDAHSERAAMWTRNPTGRLPVGRLALEYASEALDWKTATAFADTLGGEAHWCLGASPIAHPLNPALTFSGTLQLCCFERREGLPDEELKHIWFNEHAPVAVETQNNVGYRQNLVLSSSHSPLDGIVEELFPIAAAASLTDFFADGDDPEKMMNHIQRLTESSERVLDLEKSSVIHMTEQRLL</sequence>
<reference evidence="1 2" key="1">
    <citation type="submission" date="2019-02" db="EMBL/GenBank/DDBJ databases">
        <title>Halieaceae_genomes.</title>
        <authorList>
            <person name="Li S.-H."/>
        </authorList>
    </citation>
    <scope>NUCLEOTIDE SEQUENCE [LARGE SCALE GENOMIC DNA]</scope>
    <source>
        <strain evidence="1 2">JH123</strain>
    </source>
</reference>
<evidence type="ECO:0000313" key="2">
    <source>
        <dbReference type="Proteomes" id="UP001317963"/>
    </source>
</evidence>
<name>A0ABY6Q6F2_9GAMM</name>
<organism evidence="1 2">
    <name type="scientific">Candidatus Paraluminiphilus aquimaris</name>
    <dbReference type="NCBI Taxonomy" id="2518994"/>
    <lineage>
        <taxon>Bacteria</taxon>
        <taxon>Pseudomonadati</taxon>
        <taxon>Pseudomonadota</taxon>
        <taxon>Gammaproteobacteria</taxon>
        <taxon>Cellvibrionales</taxon>
        <taxon>Halieaceae</taxon>
        <taxon>Candidatus Paraluminiphilus</taxon>
    </lineage>
</organism>
<dbReference type="RefSeq" id="WP_279241036.1">
    <property type="nucleotide sequence ID" value="NZ_CP036501.1"/>
</dbReference>
<dbReference type="Proteomes" id="UP001317963">
    <property type="component" value="Chromosome"/>
</dbReference>